<evidence type="ECO:0000313" key="2">
    <source>
        <dbReference type="Proteomes" id="UP001214530"/>
    </source>
</evidence>
<gene>
    <name evidence="1" type="ORF">P0Y49_07050</name>
</gene>
<evidence type="ECO:0000313" key="1">
    <source>
        <dbReference type="EMBL" id="WEK20892.1"/>
    </source>
</evidence>
<protein>
    <submittedName>
        <fullName evidence="1">Uncharacterized protein</fullName>
    </submittedName>
</protein>
<reference evidence="1" key="1">
    <citation type="submission" date="2023-03" db="EMBL/GenBank/DDBJ databases">
        <title>Andean soil-derived lignocellulolytic bacterial consortium as a source of novel taxa and putative plastic-active enzymes.</title>
        <authorList>
            <person name="Diaz-Garcia L."/>
            <person name="Chuvochina M."/>
            <person name="Feuerriegel G."/>
            <person name="Bunk B."/>
            <person name="Sproer C."/>
            <person name="Streit W.R."/>
            <person name="Rodriguez L.M."/>
            <person name="Overmann J."/>
            <person name="Jimenez D.J."/>
        </authorList>
    </citation>
    <scope>NUCLEOTIDE SEQUENCE</scope>
    <source>
        <strain evidence="1">MAG 3858</strain>
    </source>
</reference>
<sequence>MAIIKNNKTLSAEALYHILKKEFADFVNSKLRSNLDIEYEHVYDVINILFPEIIAGIPFTITVNEDELAISNNAGESEYNTIVLEENLLEFLNQQVG</sequence>
<dbReference type="Proteomes" id="UP001214530">
    <property type="component" value="Chromosome"/>
</dbReference>
<organism evidence="1 2">
    <name type="scientific">Candidatus Pedobacter colombiensis</name>
    <dbReference type="NCBI Taxonomy" id="3121371"/>
    <lineage>
        <taxon>Bacteria</taxon>
        <taxon>Pseudomonadati</taxon>
        <taxon>Bacteroidota</taxon>
        <taxon>Sphingobacteriia</taxon>
        <taxon>Sphingobacteriales</taxon>
        <taxon>Sphingobacteriaceae</taxon>
        <taxon>Pedobacter</taxon>
    </lineage>
</organism>
<name>A0AAJ5WDZ3_9SPHI</name>
<accession>A0AAJ5WDZ3</accession>
<dbReference type="AlphaFoldDB" id="A0AAJ5WDZ3"/>
<proteinExistence type="predicted"/>
<dbReference type="EMBL" id="CP119313">
    <property type="protein sequence ID" value="WEK20892.1"/>
    <property type="molecule type" value="Genomic_DNA"/>
</dbReference>